<gene>
    <name evidence="3" type="ORF">BD809_10414</name>
</gene>
<dbReference type="AlphaFoldDB" id="A0A5S5C4Y3"/>
<dbReference type="Pfam" id="PF22013">
    <property type="entry name" value="PG_1098_Fer"/>
    <property type="match status" value="1"/>
</dbReference>
<dbReference type="InterPro" id="IPR041497">
    <property type="entry name" value="Thump-like"/>
</dbReference>
<proteinExistence type="predicted"/>
<dbReference type="Proteomes" id="UP000324376">
    <property type="component" value="Unassembled WGS sequence"/>
</dbReference>
<evidence type="ECO:0000259" key="1">
    <source>
        <dbReference type="Pfam" id="PF18096"/>
    </source>
</evidence>
<dbReference type="InterPro" id="IPR054168">
    <property type="entry name" value="PG_1098_Fer"/>
</dbReference>
<feature type="domain" description="PG-1098 ferredoxin-like" evidence="2">
    <location>
        <begin position="280"/>
        <end position="322"/>
    </location>
</feature>
<evidence type="ECO:0000313" key="4">
    <source>
        <dbReference type="Proteomes" id="UP000324376"/>
    </source>
</evidence>
<dbReference type="Gene3D" id="1.10.10.1110">
    <property type="entry name" value="Methyltransferase PG1098, N-terminal domain"/>
    <property type="match status" value="1"/>
</dbReference>
<dbReference type="EMBL" id="VNHU01000004">
    <property type="protein sequence ID" value="TYP74199.1"/>
    <property type="molecule type" value="Genomic_DNA"/>
</dbReference>
<dbReference type="SUPFAM" id="SSF53335">
    <property type="entry name" value="S-adenosyl-L-methionine-dependent methyltransferases"/>
    <property type="match status" value="1"/>
</dbReference>
<evidence type="ECO:0000313" key="3">
    <source>
        <dbReference type="EMBL" id="TYP74199.1"/>
    </source>
</evidence>
<organism evidence="3 4">
    <name type="scientific">Aquimarina intermedia</name>
    <dbReference type="NCBI Taxonomy" id="350814"/>
    <lineage>
        <taxon>Bacteria</taxon>
        <taxon>Pseudomonadati</taxon>
        <taxon>Bacteroidota</taxon>
        <taxon>Flavobacteriia</taxon>
        <taxon>Flavobacteriales</taxon>
        <taxon>Flavobacteriaceae</taxon>
        <taxon>Aquimarina</taxon>
    </lineage>
</organism>
<accession>A0A5S5C4Y3</accession>
<dbReference type="OrthoDB" id="1000417at2"/>
<evidence type="ECO:0000259" key="2">
    <source>
        <dbReference type="Pfam" id="PF22013"/>
    </source>
</evidence>
<keyword evidence="4" id="KW-1185">Reference proteome</keyword>
<dbReference type="InterPro" id="IPR029063">
    <property type="entry name" value="SAM-dependent_MTases_sf"/>
</dbReference>
<reference evidence="3 4" key="1">
    <citation type="submission" date="2019-07" db="EMBL/GenBank/DDBJ databases">
        <title>Genomic Encyclopedia of Archaeal and Bacterial Type Strains, Phase II (KMG-II): from individual species to whole genera.</title>
        <authorList>
            <person name="Goeker M."/>
        </authorList>
    </citation>
    <scope>NUCLEOTIDE SEQUENCE [LARGE SCALE GENOMIC DNA]</scope>
    <source>
        <strain evidence="3 4">DSM 17527</strain>
    </source>
</reference>
<dbReference type="Pfam" id="PF18096">
    <property type="entry name" value="Thump_like"/>
    <property type="match status" value="1"/>
</dbReference>
<sequence>MNTKLLLPEVQDFIFKTSNESVDLTKLILAGSPFEGITIQELAQQIAGRQKALQKLNSWASCRDIIYPPTLNLEQTSSDTTATYKSTLVSGDSLIDLTGGWGVDAFAFSQQIHQVLHCELNPTLSELATHNFKIRKANNIKTKCGDGLEVLKTSEKLDWIYVDPSRRSDTKGKVFFLQDCLPDVTVHQELFFEKADNILIKTSPLLDLQHGIETLKHVAKIHVVAVNNEVKELLWVLKKDHTGSVKITTANIHKQGTDIFTFKYGSRTLQQVSYGLPSDYLYEPNAAILKSGSFANVGETYELDKLHPNSHLYTSHTRVTFPGRVFEIIEVIPFSKKEVKGLGITKANITIRNFPDTVATLRKRLKIKDGGEDYLFFTTDLNERKIVIHVKKNSDAI</sequence>
<name>A0A5S5C4Y3_9FLAO</name>
<dbReference type="Gene3D" id="3.40.50.150">
    <property type="entry name" value="Vaccinia Virus protein VP39"/>
    <property type="match status" value="1"/>
</dbReference>
<comment type="caution">
    <text evidence="3">The sequence shown here is derived from an EMBL/GenBank/DDBJ whole genome shotgun (WGS) entry which is preliminary data.</text>
</comment>
<dbReference type="RefSeq" id="WP_148782321.1">
    <property type="nucleotide sequence ID" value="NZ_VNHU01000004.1"/>
</dbReference>
<feature type="domain" description="THUMP-like" evidence="1">
    <location>
        <begin position="323"/>
        <end position="391"/>
    </location>
</feature>
<protein>
    <submittedName>
        <fullName evidence="3">Uncharacterized protein</fullName>
    </submittedName>
</protein>